<gene>
    <name evidence="3" type="ORF">AAFF_G00285470</name>
</gene>
<dbReference type="Pfam" id="PF00168">
    <property type="entry name" value="C2"/>
    <property type="match status" value="1"/>
</dbReference>
<feature type="region of interest" description="Disordered" evidence="1">
    <location>
        <begin position="159"/>
        <end position="178"/>
    </location>
</feature>
<dbReference type="Gene3D" id="2.60.40.150">
    <property type="entry name" value="C2 domain"/>
    <property type="match status" value="1"/>
</dbReference>
<dbReference type="InterPro" id="IPR000008">
    <property type="entry name" value="C2_dom"/>
</dbReference>
<proteinExistence type="predicted"/>
<comment type="caution">
    <text evidence="3">The sequence shown here is derived from an EMBL/GenBank/DDBJ whole genome shotgun (WGS) entry which is preliminary data.</text>
</comment>
<keyword evidence="4" id="KW-1185">Reference proteome</keyword>
<dbReference type="PANTHER" id="PTHR46291">
    <property type="entry name" value="C2 DOMAIN-CONTAINING PROTEIN"/>
    <property type="match status" value="1"/>
</dbReference>
<accession>A0AAD7TAF6</accession>
<evidence type="ECO:0000259" key="2">
    <source>
        <dbReference type="PROSITE" id="PS50004"/>
    </source>
</evidence>
<dbReference type="Proteomes" id="UP001221898">
    <property type="component" value="Unassembled WGS sequence"/>
</dbReference>
<feature type="compositionally biased region" description="Low complexity" evidence="1">
    <location>
        <begin position="223"/>
        <end position="239"/>
    </location>
</feature>
<dbReference type="AlphaFoldDB" id="A0AAD7TAF6"/>
<dbReference type="EMBL" id="JAINUG010000004">
    <property type="protein sequence ID" value="KAJ8417320.1"/>
    <property type="molecule type" value="Genomic_DNA"/>
</dbReference>
<reference evidence="3" key="1">
    <citation type="journal article" date="2023" name="Science">
        <title>Genome structures resolve the early diversification of teleost fishes.</title>
        <authorList>
            <person name="Parey E."/>
            <person name="Louis A."/>
            <person name="Montfort J."/>
            <person name="Bouchez O."/>
            <person name="Roques C."/>
            <person name="Iampietro C."/>
            <person name="Lluch J."/>
            <person name="Castinel A."/>
            <person name="Donnadieu C."/>
            <person name="Desvignes T."/>
            <person name="Floi Bucao C."/>
            <person name="Jouanno E."/>
            <person name="Wen M."/>
            <person name="Mejri S."/>
            <person name="Dirks R."/>
            <person name="Jansen H."/>
            <person name="Henkel C."/>
            <person name="Chen W.J."/>
            <person name="Zahm M."/>
            <person name="Cabau C."/>
            <person name="Klopp C."/>
            <person name="Thompson A.W."/>
            <person name="Robinson-Rechavi M."/>
            <person name="Braasch I."/>
            <person name="Lecointre G."/>
            <person name="Bobe J."/>
            <person name="Postlethwait J.H."/>
            <person name="Berthelot C."/>
            <person name="Roest Crollius H."/>
            <person name="Guiguen Y."/>
        </authorList>
    </citation>
    <scope>NUCLEOTIDE SEQUENCE</scope>
    <source>
        <strain evidence="3">NC1722</strain>
    </source>
</reference>
<dbReference type="PANTHER" id="PTHR46291:SF1">
    <property type="entry name" value="C2 CALCIUM-DEPENDENT DOMAIN-CONTAINING PROTEIN 4D"/>
    <property type="match status" value="1"/>
</dbReference>
<feature type="region of interest" description="Disordered" evidence="1">
    <location>
        <begin position="121"/>
        <end position="144"/>
    </location>
</feature>
<name>A0AAD7TAF6_9TELE</name>
<evidence type="ECO:0000313" key="3">
    <source>
        <dbReference type="EMBL" id="KAJ8417320.1"/>
    </source>
</evidence>
<organism evidence="3 4">
    <name type="scientific">Aldrovandia affinis</name>
    <dbReference type="NCBI Taxonomy" id="143900"/>
    <lineage>
        <taxon>Eukaryota</taxon>
        <taxon>Metazoa</taxon>
        <taxon>Chordata</taxon>
        <taxon>Craniata</taxon>
        <taxon>Vertebrata</taxon>
        <taxon>Euteleostomi</taxon>
        <taxon>Actinopterygii</taxon>
        <taxon>Neopterygii</taxon>
        <taxon>Teleostei</taxon>
        <taxon>Notacanthiformes</taxon>
        <taxon>Halosauridae</taxon>
        <taxon>Aldrovandia</taxon>
    </lineage>
</organism>
<sequence>MEHTWPQGAVLWLGYFHADSASEKRRSILAERWIGLAPTRLLLKRRAALAECHRPVDSERGKRLSLSVRELRYHLDILDTPSACTQCCLQRQKAGSVMRICSKGLLLSGVRYGDCPAGSWQARPPNPYRRQGVPSREGEAPTGELVSTHIIQVESVEDAPFESGYSDEESTNADPQSQAALSLPHLAKTQTCYGFCTLLESPNTRRKESIFHSDPSSTPLLIPRSRSNTYSRSSSSSSPTSPPSPTSPSSPCLPPFSLHSLSSRLSPRALDSDTTSSTESSPFSSPRLARSPPKSSLFKALSHDKLLSRGVRKIAVSRNNSLSTDEGSSTDSSPNVMRRASEGLLESPPCGFHLAPPTIFPTDLALYRDRVLRETRVPLGEGGTLRLSAEYCPENERLRVRLISAEGLYAPTMDPKSINCSVSVAMSPRKTQKQRSTVIRKSRNPIFNEDFFFDGVSEDDLSLRMLHFKVVNKMSGMKRDYVLGDCEVPLSSILSM</sequence>
<feature type="compositionally biased region" description="Pro residues" evidence="1">
    <location>
        <begin position="240"/>
        <end position="254"/>
    </location>
</feature>
<evidence type="ECO:0000313" key="4">
    <source>
        <dbReference type="Proteomes" id="UP001221898"/>
    </source>
</evidence>
<feature type="compositionally biased region" description="Acidic residues" evidence="1">
    <location>
        <begin position="159"/>
        <end position="171"/>
    </location>
</feature>
<evidence type="ECO:0000256" key="1">
    <source>
        <dbReference type="SAM" id="MobiDB-lite"/>
    </source>
</evidence>
<dbReference type="InterPro" id="IPR035892">
    <property type="entry name" value="C2_domain_sf"/>
</dbReference>
<feature type="region of interest" description="Disordered" evidence="1">
    <location>
        <begin position="207"/>
        <end position="295"/>
    </location>
</feature>
<feature type="domain" description="C2" evidence="2">
    <location>
        <begin position="381"/>
        <end position="496"/>
    </location>
</feature>
<protein>
    <recommendedName>
        <fullName evidence="2">C2 domain-containing protein</fullName>
    </recommendedName>
</protein>
<feature type="compositionally biased region" description="Low complexity" evidence="1">
    <location>
        <begin position="255"/>
        <end position="286"/>
    </location>
</feature>
<dbReference type="PROSITE" id="PS50004">
    <property type="entry name" value="C2"/>
    <property type="match status" value="1"/>
</dbReference>
<dbReference type="SUPFAM" id="SSF49562">
    <property type="entry name" value="C2 domain (Calcium/lipid-binding domain, CaLB)"/>
    <property type="match status" value="1"/>
</dbReference>
<dbReference type="SMART" id="SM00239">
    <property type="entry name" value="C2"/>
    <property type="match status" value="1"/>
</dbReference>
<dbReference type="InterPro" id="IPR043549">
    <property type="entry name" value="C2C4C/C2C4D"/>
</dbReference>